<reference evidence="5 6" key="1">
    <citation type="submission" date="2019-08" db="EMBL/GenBank/DDBJ databases">
        <title>Archangium and Cystobacter genomes.</title>
        <authorList>
            <person name="Chen I.-C.K."/>
            <person name="Wielgoss S."/>
        </authorList>
    </citation>
    <scope>NUCLEOTIDE SEQUENCE [LARGE SCALE GENOMIC DNA]</scope>
    <source>
        <strain evidence="5 6">Cbm 6</strain>
    </source>
</reference>
<dbReference type="InterPro" id="IPR013328">
    <property type="entry name" value="6PGD_dom2"/>
</dbReference>
<dbReference type="EMBL" id="CP043494">
    <property type="protein sequence ID" value="WNG49249.1"/>
    <property type="molecule type" value="Genomic_DNA"/>
</dbReference>
<dbReference type="InterPro" id="IPR036291">
    <property type="entry name" value="NAD(P)-bd_dom_sf"/>
</dbReference>
<keyword evidence="2" id="KW-0520">NAD</keyword>
<sequence length="298" mass="31350">MKVGFIGLGNMGHAMARNLRAAGHELAVFNRTREKAETLRQQGARVADSPADAARGAELVFSMLADDPAVEEVVFGGSGLLAGLGQGAIHVSSSTISVALSERLAEAHAKAGQGYVSAPVFGRPDAAEAKQLWVLAAGARADVERCRPLLEALGRGLTVLGEKASAANVVKLSGNFLIASMMEALGESFALTRKSGIEPKVFLEVFQSVFARSPIFERYATLIAQEQYVPAGFKLRLGLKDVKLALQAGDSLSVPMPLASLLRDHFLEGVARGKGDIDWSALGALAAERAGLDEKSRG</sequence>
<dbReference type="PIRSF" id="PIRSF000103">
    <property type="entry name" value="HIBADH"/>
    <property type="match status" value="1"/>
</dbReference>
<evidence type="ECO:0000259" key="4">
    <source>
        <dbReference type="Pfam" id="PF14833"/>
    </source>
</evidence>
<gene>
    <name evidence="5" type="ORF">F0U60_37870</name>
</gene>
<evidence type="ECO:0000313" key="5">
    <source>
        <dbReference type="EMBL" id="WNG49249.1"/>
    </source>
</evidence>
<evidence type="ECO:0000313" key="6">
    <source>
        <dbReference type="Proteomes" id="UP001611383"/>
    </source>
</evidence>
<dbReference type="InterPro" id="IPR015815">
    <property type="entry name" value="HIBADH-related"/>
</dbReference>
<protein>
    <submittedName>
        <fullName evidence="5">NAD(P)-dependent oxidoreductase</fullName>
    </submittedName>
</protein>
<dbReference type="RefSeq" id="WP_395806932.1">
    <property type="nucleotide sequence ID" value="NZ_CP043494.1"/>
</dbReference>
<dbReference type="SUPFAM" id="SSF48179">
    <property type="entry name" value="6-phosphogluconate dehydrogenase C-terminal domain-like"/>
    <property type="match status" value="1"/>
</dbReference>
<feature type="domain" description="3-hydroxyisobutyrate dehydrogenase-like NAD-binding" evidence="4">
    <location>
        <begin position="166"/>
        <end position="282"/>
    </location>
</feature>
<keyword evidence="6" id="KW-1185">Reference proteome</keyword>
<dbReference type="Pfam" id="PF14833">
    <property type="entry name" value="NAD_binding_11"/>
    <property type="match status" value="1"/>
</dbReference>
<evidence type="ECO:0000256" key="2">
    <source>
        <dbReference type="ARBA" id="ARBA00023027"/>
    </source>
</evidence>
<dbReference type="PANTHER" id="PTHR43580:SF2">
    <property type="entry name" value="CYTOKINE-LIKE NUCLEAR FACTOR N-PAC"/>
    <property type="match status" value="1"/>
</dbReference>
<dbReference type="Pfam" id="PF03446">
    <property type="entry name" value="NAD_binding_2"/>
    <property type="match status" value="1"/>
</dbReference>
<dbReference type="InterPro" id="IPR029154">
    <property type="entry name" value="HIBADH-like_NADP-bd"/>
</dbReference>
<evidence type="ECO:0000259" key="3">
    <source>
        <dbReference type="Pfam" id="PF03446"/>
    </source>
</evidence>
<dbReference type="PROSITE" id="PS00895">
    <property type="entry name" value="3_HYDROXYISOBUT_DH"/>
    <property type="match status" value="1"/>
</dbReference>
<dbReference type="Proteomes" id="UP001611383">
    <property type="component" value="Chromosome"/>
</dbReference>
<evidence type="ECO:0000256" key="1">
    <source>
        <dbReference type="ARBA" id="ARBA00023002"/>
    </source>
</evidence>
<organism evidence="5 6">
    <name type="scientific">Archangium minus</name>
    <dbReference type="NCBI Taxonomy" id="83450"/>
    <lineage>
        <taxon>Bacteria</taxon>
        <taxon>Pseudomonadati</taxon>
        <taxon>Myxococcota</taxon>
        <taxon>Myxococcia</taxon>
        <taxon>Myxococcales</taxon>
        <taxon>Cystobacterineae</taxon>
        <taxon>Archangiaceae</taxon>
        <taxon>Archangium</taxon>
    </lineage>
</organism>
<keyword evidence="1" id="KW-0560">Oxidoreductase</keyword>
<dbReference type="SUPFAM" id="SSF51735">
    <property type="entry name" value="NAD(P)-binding Rossmann-fold domains"/>
    <property type="match status" value="1"/>
</dbReference>
<dbReference type="InterPro" id="IPR006115">
    <property type="entry name" value="6PGDH_NADP-bd"/>
</dbReference>
<dbReference type="PANTHER" id="PTHR43580">
    <property type="entry name" value="OXIDOREDUCTASE GLYR1-RELATED"/>
    <property type="match status" value="1"/>
</dbReference>
<dbReference type="InterPro" id="IPR008927">
    <property type="entry name" value="6-PGluconate_DH-like_C_sf"/>
</dbReference>
<dbReference type="Gene3D" id="1.10.1040.10">
    <property type="entry name" value="N-(1-d-carboxylethyl)-l-norvaline Dehydrogenase, domain 2"/>
    <property type="match status" value="1"/>
</dbReference>
<dbReference type="InterPro" id="IPR051265">
    <property type="entry name" value="HIBADH-related_NP60_sf"/>
</dbReference>
<dbReference type="Gene3D" id="3.40.50.720">
    <property type="entry name" value="NAD(P)-binding Rossmann-like Domain"/>
    <property type="match status" value="1"/>
</dbReference>
<proteinExistence type="predicted"/>
<dbReference type="InterPro" id="IPR002204">
    <property type="entry name" value="3-OH-isobutyrate_DH-rel_CS"/>
</dbReference>
<feature type="domain" description="6-phosphogluconate dehydrogenase NADP-binding" evidence="3">
    <location>
        <begin position="2"/>
        <end position="161"/>
    </location>
</feature>
<accession>A0ABY9X1G7</accession>
<name>A0ABY9X1G7_9BACT</name>